<dbReference type="RefSeq" id="WP_161175939.1">
    <property type="nucleotide sequence ID" value="NZ_BAAAUH010000028.1"/>
</dbReference>
<comment type="caution">
    <text evidence="2">The sequence shown here is derived from an EMBL/GenBank/DDBJ whole genome shotgun (WGS) entry which is preliminary data.</text>
</comment>
<gene>
    <name evidence="2" type="ORF">GCM10010451_38300</name>
</gene>
<organism evidence="2 3">
    <name type="scientific">Streptomyces virens</name>
    <dbReference type="NCBI Taxonomy" id="285572"/>
    <lineage>
        <taxon>Bacteria</taxon>
        <taxon>Bacillati</taxon>
        <taxon>Actinomycetota</taxon>
        <taxon>Actinomycetes</taxon>
        <taxon>Kitasatosporales</taxon>
        <taxon>Streptomycetaceae</taxon>
        <taxon>Streptomyces</taxon>
    </lineage>
</organism>
<sequence>MQYRNAAGRTCRDEPAGLRGVPVEDHAPLSEPRAYKRRRSILTKWISATGQGVWCTSTVQLGAAMLLDFDPDIMCFQSRVVQMHWQLEGRRGIVKPAFVARTREGRRLVFAHPPRSVPGASDELEQRVLRKAARAAHWEIRMLPEPQHVLQSSLESAAHFSGAEFAADGREREALLEVFAIPRPLQEGAAASGLGLKAFGYAWHLLWRGELTCDWSKPLLPTSLVWLRVAAVKEA</sequence>
<protein>
    <recommendedName>
        <fullName evidence="4">TnsA-like heteromeric transposase endonuclease subunit</fullName>
    </recommendedName>
</protein>
<evidence type="ECO:0000313" key="3">
    <source>
        <dbReference type="Proteomes" id="UP001501866"/>
    </source>
</evidence>
<feature type="region of interest" description="Disordered" evidence="1">
    <location>
        <begin position="1"/>
        <end position="25"/>
    </location>
</feature>
<keyword evidence="3" id="KW-1185">Reference proteome</keyword>
<reference evidence="3" key="1">
    <citation type="journal article" date="2019" name="Int. J. Syst. Evol. Microbiol.">
        <title>The Global Catalogue of Microorganisms (GCM) 10K type strain sequencing project: providing services to taxonomists for standard genome sequencing and annotation.</title>
        <authorList>
            <consortium name="The Broad Institute Genomics Platform"/>
            <consortium name="The Broad Institute Genome Sequencing Center for Infectious Disease"/>
            <person name="Wu L."/>
            <person name="Ma J."/>
        </authorList>
    </citation>
    <scope>NUCLEOTIDE SEQUENCE [LARGE SCALE GENOMIC DNA]</scope>
    <source>
        <strain evidence="3">JCM 9095</strain>
    </source>
</reference>
<dbReference type="Proteomes" id="UP001501866">
    <property type="component" value="Unassembled WGS sequence"/>
</dbReference>
<dbReference type="EMBL" id="BAAAUH010000028">
    <property type="protein sequence ID" value="GAA3185422.1"/>
    <property type="molecule type" value="Genomic_DNA"/>
</dbReference>
<evidence type="ECO:0008006" key="4">
    <source>
        <dbReference type="Google" id="ProtNLM"/>
    </source>
</evidence>
<evidence type="ECO:0000313" key="2">
    <source>
        <dbReference type="EMBL" id="GAA3185422.1"/>
    </source>
</evidence>
<feature type="compositionally biased region" description="Basic and acidic residues" evidence="1">
    <location>
        <begin position="10"/>
        <end position="25"/>
    </location>
</feature>
<evidence type="ECO:0000256" key="1">
    <source>
        <dbReference type="SAM" id="MobiDB-lite"/>
    </source>
</evidence>
<proteinExistence type="predicted"/>
<accession>A0ABP6PS50</accession>
<name>A0ABP6PS50_9ACTN</name>